<protein>
    <recommendedName>
        <fullName evidence="4">DUF4005 domain-containing protein</fullName>
    </recommendedName>
</protein>
<dbReference type="EMBL" id="QGKV02000832">
    <property type="protein sequence ID" value="KAF3551924.1"/>
    <property type="molecule type" value="Genomic_DNA"/>
</dbReference>
<dbReference type="Proteomes" id="UP000266723">
    <property type="component" value="Unassembled WGS sequence"/>
</dbReference>
<evidence type="ECO:0000256" key="1">
    <source>
        <dbReference type="SAM" id="MobiDB-lite"/>
    </source>
</evidence>
<feature type="compositionally biased region" description="Polar residues" evidence="1">
    <location>
        <begin position="27"/>
        <end position="37"/>
    </location>
</feature>
<feature type="compositionally biased region" description="Polar residues" evidence="1">
    <location>
        <begin position="66"/>
        <end position="79"/>
    </location>
</feature>
<keyword evidence="3" id="KW-1185">Reference proteome</keyword>
<organism evidence="2 3">
    <name type="scientific">Brassica cretica</name>
    <name type="common">Mustard</name>
    <dbReference type="NCBI Taxonomy" id="69181"/>
    <lineage>
        <taxon>Eukaryota</taxon>
        <taxon>Viridiplantae</taxon>
        <taxon>Streptophyta</taxon>
        <taxon>Embryophyta</taxon>
        <taxon>Tracheophyta</taxon>
        <taxon>Spermatophyta</taxon>
        <taxon>Magnoliopsida</taxon>
        <taxon>eudicotyledons</taxon>
        <taxon>Gunneridae</taxon>
        <taxon>Pentapetalae</taxon>
        <taxon>rosids</taxon>
        <taxon>malvids</taxon>
        <taxon>Brassicales</taxon>
        <taxon>Brassicaceae</taxon>
        <taxon>Brassiceae</taxon>
        <taxon>Brassica</taxon>
    </lineage>
</organism>
<feature type="compositionally biased region" description="Polar residues" evidence="1">
    <location>
        <begin position="117"/>
        <end position="136"/>
    </location>
</feature>
<feature type="region of interest" description="Disordered" evidence="1">
    <location>
        <begin position="1"/>
        <end position="136"/>
    </location>
</feature>
<reference evidence="2 3" key="1">
    <citation type="journal article" date="2020" name="BMC Genomics">
        <title>Intraspecific diversification of the crop wild relative Brassica cretica Lam. using demographic model selection.</title>
        <authorList>
            <person name="Kioukis A."/>
            <person name="Michalopoulou V.A."/>
            <person name="Briers L."/>
            <person name="Pirintsos S."/>
            <person name="Studholme D.J."/>
            <person name="Pavlidis P."/>
            <person name="Sarris P.F."/>
        </authorList>
    </citation>
    <scope>NUCLEOTIDE SEQUENCE [LARGE SCALE GENOMIC DNA]</scope>
    <source>
        <strain evidence="3">cv. PFS-1207/04</strain>
    </source>
</reference>
<name>A0ABQ7CJW9_BRACR</name>
<evidence type="ECO:0000313" key="2">
    <source>
        <dbReference type="EMBL" id="KAF3551924.1"/>
    </source>
</evidence>
<evidence type="ECO:0000313" key="3">
    <source>
        <dbReference type="Proteomes" id="UP000266723"/>
    </source>
</evidence>
<comment type="caution">
    <text evidence="2">The sequence shown here is derived from an EMBL/GenBank/DDBJ whole genome shotgun (WGS) entry which is preliminary data.</text>
</comment>
<evidence type="ECO:0008006" key="4">
    <source>
        <dbReference type="Google" id="ProtNLM"/>
    </source>
</evidence>
<sequence>MLLNGNVPDQTTVKPLPPSTTRKHLRTQVTQASQSGKGESFRFSQPPEMDESYMTEKRQGMKPHKNQISTRSEQATRSQAHLIRSTKNTCHKRHKDGSEESTTNSITLEKPEKQHTIQEVQRYATQQNSPNLGVDF</sequence>
<accession>A0ABQ7CJW9</accession>
<proteinExistence type="predicted"/>
<gene>
    <name evidence="2" type="ORF">DY000_02003909</name>
</gene>